<keyword evidence="1" id="KW-0472">Membrane</keyword>
<comment type="caution">
    <text evidence="2">The sequence shown here is derived from an EMBL/GenBank/DDBJ whole genome shotgun (WGS) entry which is preliminary data.</text>
</comment>
<evidence type="ECO:0000313" key="2">
    <source>
        <dbReference type="EMBL" id="OHB10735.1"/>
    </source>
</evidence>
<feature type="transmembrane region" description="Helical" evidence="1">
    <location>
        <begin position="61"/>
        <end position="79"/>
    </location>
</feature>
<feature type="transmembrane region" description="Helical" evidence="1">
    <location>
        <begin position="12"/>
        <end position="32"/>
    </location>
</feature>
<name>A0A1G2UMW5_9BACT</name>
<keyword evidence="1" id="KW-0812">Transmembrane</keyword>
<reference evidence="2 3" key="1">
    <citation type="journal article" date="2016" name="Nat. Commun.">
        <title>Thousands of microbial genomes shed light on interconnected biogeochemical processes in an aquifer system.</title>
        <authorList>
            <person name="Anantharaman K."/>
            <person name="Brown C.T."/>
            <person name="Hug L.A."/>
            <person name="Sharon I."/>
            <person name="Castelle C.J."/>
            <person name="Probst A.J."/>
            <person name="Thomas B.C."/>
            <person name="Singh A."/>
            <person name="Wilkins M.J."/>
            <person name="Karaoz U."/>
            <person name="Brodie E.L."/>
            <person name="Williams K.H."/>
            <person name="Hubbard S.S."/>
            <person name="Banfield J.F."/>
        </authorList>
    </citation>
    <scope>NUCLEOTIDE SEQUENCE [LARGE SCALE GENOMIC DNA]</scope>
</reference>
<dbReference type="AlphaFoldDB" id="A0A1G2UMW5"/>
<dbReference type="EMBL" id="MHWP01000009">
    <property type="protein sequence ID" value="OHB10735.1"/>
    <property type="molecule type" value="Genomic_DNA"/>
</dbReference>
<evidence type="ECO:0000313" key="3">
    <source>
        <dbReference type="Proteomes" id="UP000177202"/>
    </source>
</evidence>
<sequence length="101" mass="11460">MSALVAWRIVPFEVLEFPIALLMGGSVVGIAYQRRSFRWKIATITIGMPVAFVLITNLTKVTILIELIVLLVIAYKLFVHRDNSGDKEYVSKLEEEMKQCC</sequence>
<dbReference type="Proteomes" id="UP000177202">
    <property type="component" value="Unassembled WGS sequence"/>
</dbReference>
<proteinExistence type="predicted"/>
<gene>
    <name evidence="2" type="ORF">A3H60_01255</name>
</gene>
<keyword evidence="1" id="KW-1133">Transmembrane helix</keyword>
<accession>A0A1G2UMW5</accession>
<organism evidence="2 3">
    <name type="scientific">Candidatus Zambryskibacteria bacterium RIFCSPLOWO2_02_FULL_44_12b</name>
    <dbReference type="NCBI Taxonomy" id="1802772"/>
    <lineage>
        <taxon>Bacteria</taxon>
        <taxon>Candidatus Zambryskiibacteriota</taxon>
    </lineage>
</organism>
<protein>
    <submittedName>
        <fullName evidence="2">Uncharacterized protein</fullName>
    </submittedName>
</protein>
<evidence type="ECO:0000256" key="1">
    <source>
        <dbReference type="SAM" id="Phobius"/>
    </source>
</evidence>
<dbReference type="STRING" id="1802772.A3H60_01255"/>